<keyword evidence="3" id="KW-1185">Reference proteome</keyword>
<gene>
    <name evidence="2" type="ORF">QNM18_19800</name>
</gene>
<dbReference type="EMBL" id="JASJUT010000010">
    <property type="protein sequence ID" value="MDK2597303.1"/>
    <property type="molecule type" value="Genomic_DNA"/>
</dbReference>
<evidence type="ECO:0000313" key="2">
    <source>
        <dbReference type="EMBL" id="MDK2597303.1"/>
    </source>
</evidence>
<feature type="transmembrane region" description="Helical" evidence="1">
    <location>
        <begin position="58"/>
        <end position="77"/>
    </location>
</feature>
<dbReference type="RefSeq" id="WP_247687178.1">
    <property type="nucleotide sequence ID" value="NZ_JASJUT010000010.1"/>
</dbReference>
<keyword evidence="1" id="KW-1133">Transmembrane helix</keyword>
<reference evidence="2 3" key="1">
    <citation type="submission" date="2023-05" db="EMBL/GenBank/DDBJ databases">
        <title>Pseudoalteromonas ardens sp. nov., Pseudoalteromonas obscura sp. nov., and Pseudoalteromonas umbrosa sp. nov., isolated from the coral Montipora capitata.</title>
        <authorList>
            <person name="Thomas E.M."/>
            <person name="Smith E.M."/>
            <person name="Papke E."/>
            <person name="Shlafstein M.D."/>
            <person name="Oline D.K."/>
            <person name="Videau P."/>
            <person name="Saw J.H."/>
            <person name="Strangman W.K."/>
            <person name="Ushijima B."/>
        </authorList>
    </citation>
    <scope>NUCLEOTIDE SEQUENCE [LARGE SCALE GENOMIC DNA]</scope>
    <source>
        <strain evidence="2 3">P94</strain>
    </source>
</reference>
<name>A0ABT7EQL8_9GAMM</name>
<dbReference type="Proteomes" id="UP001231915">
    <property type="component" value="Unassembled WGS sequence"/>
</dbReference>
<feature type="transmembrane region" description="Helical" evidence="1">
    <location>
        <begin position="89"/>
        <end position="109"/>
    </location>
</feature>
<evidence type="ECO:0000313" key="3">
    <source>
        <dbReference type="Proteomes" id="UP001231915"/>
    </source>
</evidence>
<proteinExistence type="predicted"/>
<evidence type="ECO:0000256" key="1">
    <source>
        <dbReference type="SAM" id="Phobius"/>
    </source>
</evidence>
<sequence>MGQQLMYVFEVNIVAVVLAALSSFLLGGLWYSPLMFQQAWLEGAGLTELDLKSANHKVIFFGSFLLCIVASIGMAVVVGKGPSVLDTMVLGLSIGVIFVATSFGISYLFEQRPLKLFMVNAGYHTLQFTLIGFVIGSLN</sequence>
<accession>A0ABT7EQL8</accession>
<feature type="transmembrane region" description="Helical" evidence="1">
    <location>
        <begin position="121"/>
        <end position="138"/>
    </location>
</feature>
<comment type="caution">
    <text evidence="2">The sequence shown here is derived from an EMBL/GenBank/DDBJ whole genome shotgun (WGS) entry which is preliminary data.</text>
</comment>
<organism evidence="2 3">
    <name type="scientific">Pseudoalteromonas obscura</name>
    <dbReference type="NCBI Taxonomy" id="3048491"/>
    <lineage>
        <taxon>Bacteria</taxon>
        <taxon>Pseudomonadati</taxon>
        <taxon>Pseudomonadota</taxon>
        <taxon>Gammaproteobacteria</taxon>
        <taxon>Alteromonadales</taxon>
        <taxon>Pseudoalteromonadaceae</taxon>
        <taxon>Pseudoalteromonas</taxon>
    </lineage>
</organism>
<keyword evidence="1" id="KW-0472">Membrane</keyword>
<feature type="transmembrane region" description="Helical" evidence="1">
    <location>
        <begin position="7"/>
        <end position="31"/>
    </location>
</feature>
<dbReference type="Pfam" id="PF08570">
    <property type="entry name" value="DUF1761"/>
    <property type="match status" value="1"/>
</dbReference>
<protein>
    <submittedName>
        <fullName evidence="2">DUF1761 domain-containing protein</fullName>
    </submittedName>
</protein>
<dbReference type="InterPro" id="IPR013879">
    <property type="entry name" value="DUF1761"/>
</dbReference>
<keyword evidence="1" id="KW-0812">Transmembrane</keyword>